<feature type="transmembrane region" description="Helical" evidence="1">
    <location>
        <begin position="240"/>
        <end position="273"/>
    </location>
</feature>
<dbReference type="EMBL" id="CP033058">
    <property type="protein sequence ID" value="AZZ65805.1"/>
    <property type="molecule type" value="Genomic_DNA"/>
</dbReference>
<feature type="transmembrane region" description="Helical" evidence="1">
    <location>
        <begin position="94"/>
        <end position="113"/>
    </location>
</feature>
<dbReference type="GO" id="GO:0016020">
    <property type="term" value="C:membrane"/>
    <property type="evidence" value="ECO:0007669"/>
    <property type="project" value="InterPro"/>
</dbReference>
<dbReference type="KEGG" id="mphc:DMC14_002745"/>
<feature type="transmembrane region" description="Helical" evidence="1">
    <location>
        <begin position="21"/>
        <end position="37"/>
    </location>
</feature>
<evidence type="ECO:0000313" key="3">
    <source>
        <dbReference type="Proteomes" id="UP000256585"/>
    </source>
</evidence>
<keyword evidence="1" id="KW-1133">Transmembrane helix</keyword>
<sequence length="288" mass="33341">MITFFQRMKRNIKTKSYRFSIFEISLFGLLLALYIIASVIERYVFVGAFNISITYALFIIFGLALGPWKGAFLGILCDTINQVIFGISTWMPEYAIIPVLIAFLSGFLFLGLTKNEKNTWIFGFIFLSLLTIIFIVILATKYDSIPIRETSIKRNKNFSLQAIIAIGSLGIGSIWLSALVFVIIYKKTRSLKSKFSAQILFSILLTVFGILIITRWFWGPFAYINYHNRFRSGTWTYQKYYFFFMIPIVFKSLIEIPIYTVVIFAIYPAIVMLRQKIAFSSKRTHTYL</sequence>
<feature type="transmembrane region" description="Helical" evidence="1">
    <location>
        <begin position="43"/>
        <end position="64"/>
    </location>
</feature>
<keyword evidence="1" id="KW-0472">Membrane</keyword>
<gene>
    <name evidence="2" type="ORF">DMC14_002745</name>
</gene>
<feature type="transmembrane region" description="Helical" evidence="1">
    <location>
        <begin position="197"/>
        <end position="218"/>
    </location>
</feature>
<dbReference type="Pfam" id="PF07155">
    <property type="entry name" value="ECF-ribofla_trS"/>
    <property type="match status" value="1"/>
</dbReference>
<dbReference type="InterPro" id="IPR009825">
    <property type="entry name" value="ECF_substrate-spec-like"/>
</dbReference>
<keyword evidence="3" id="KW-1185">Reference proteome</keyword>
<keyword evidence="1" id="KW-0812">Transmembrane</keyword>
<proteinExistence type="predicted"/>
<evidence type="ECO:0000256" key="1">
    <source>
        <dbReference type="SAM" id="Phobius"/>
    </source>
</evidence>
<evidence type="ECO:0000313" key="2">
    <source>
        <dbReference type="EMBL" id="AZZ65805.1"/>
    </source>
</evidence>
<name>A0A3T0TUM6_9BACT</name>
<organism evidence="2 3">
    <name type="scientific">Metamycoplasma phocicerebrale</name>
    <dbReference type="NCBI Taxonomy" id="142649"/>
    <lineage>
        <taxon>Bacteria</taxon>
        <taxon>Bacillati</taxon>
        <taxon>Mycoplasmatota</taxon>
        <taxon>Mycoplasmoidales</taxon>
        <taxon>Metamycoplasmataceae</taxon>
        <taxon>Metamycoplasma</taxon>
    </lineage>
</organism>
<dbReference type="Proteomes" id="UP000256585">
    <property type="component" value="Chromosome"/>
</dbReference>
<accession>A0A3T0TUM6</accession>
<dbReference type="Gene3D" id="1.10.1760.20">
    <property type="match status" value="1"/>
</dbReference>
<protein>
    <submittedName>
        <fullName evidence="2">ECF transporter S component</fullName>
    </submittedName>
</protein>
<feature type="transmembrane region" description="Helical" evidence="1">
    <location>
        <begin position="160"/>
        <end position="185"/>
    </location>
</feature>
<feature type="transmembrane region" description="Helical" evidence="1">
    <location>
        <begin position="71"/>
        <end position="88"/>
    </location>
</feature>
<feature type="transmembrane region" description="Helical" evidence="1">
    <location>
        <begin position="120"/>
        <end position="140"/>
    </location>
</feature>
<dbReference type="OrthoDB" id="397703at2"/>
<dbReference type="AlphaFoldDB" id="A0A3T0TUM6"/>
<reference evidence="2" key="1">
    <citation type="submission" date="2019-03" db="EMBL/GenBank/DDBJ databases">
        <title>Draft Sequence and Annotation of the Mycoplasma phocicerebrale Strain 1049T Genome.</title>
        <authorList>
            <person name="Frasca S.Jr."/>
            <person name="Kutish G.F."/>
            <person name="Castellanos Gell J."/>
            <person name="Michaels D.L."/>
            <person name="Brown D.R."/>
        </authorList>
    </citation>
    <scope>NUCLEOTIDE SEQUENCE</scope>
    <source>
        <strain evidence="2">1049</strain>
    </source>
</reference>